<proteinExistence type="predicted"/>
<feature type="transmembrane region" description="Helical" evidence="3">
    <location>
        <begin position="369"/>
        <end position="390"/>
    </location>
</feature>
<evidence type="ECO:0000313" key="5">
    <source>
        <dbReference type="Proteomes" id="UP001255856"/>
    </source>
</evidence>
<evidence type="ECO:0000313" key="4">
    <source>
        <dbReference type="EMBL" id="KAK2077916.1"/>
    </source>
</evidence>
<comment type="caution">
    <text evidence="4">The sequence shown here is derived from an EMBL/GenBank/DDBJ whole genome shotgun (WGS) entry which is preliminary data.</text>
</comment>
<accession>A0AAD9IGE1</accession>
<keyword evidence="3" id="KW-0472">Membrane</keyword>
<dbReference type="AlphaFoldDB" id="A0AAD9IGE1"/>
<evidence type="ECO:0000256" key="2">
    <source>
        <dbReference type="SAM" id="MobiDB-lite"/>
    </source>
</evidence>
<feature type="compositionally biased region" description="Basic residues" evidence="2">
    <location>
        <begin position="591"/>
        <end position="601"/>
    </location>
</feature>
<feature type="transmembrane region" description="Helical" evidence="3">
    <location>
        <begin position="402"/>
        <end position="421"/>
    </location>
</feature>
<reference evidence="4" key="1">
    <citation type="submission" date="2021-01" db="EMBL/GenBank/DDBJ databases">
        <authorList>
            <person name="Eckstrom K.M.E."/>
        </authorList>
    </citation>
    <scope>NUCLEOTIDE SEQUENCE</scope>
    <source>
        <strain evidence="4">UVCC 0001</strain>
    </source>
</reference>
<keyword evidence="3" id="KW-0812">Transmembrane</keyword>
<keyword evidence="1" id="KW-0175">Coiled coil</keyword>
<dbReference type="Proteomes" id="UP001255856">
    <property type="component" value="Unassembled WGS sequence"/>
</dbReference>
<evidence type="ECO:0000256" key="3">
    <source>
        <dbReference type="SAM" id="Phobius"/>
    </source>
</evidence>
<feature type="region of interest" description="Disordered" evidence="2">
    <location>
        <begin position="182"/>
        <end position="203"/>
    </location>
</feature>
<feature type="coiled-coil region" evidence="1">
    <location>
        <begin position="337"/>
        <end position="364"/>
    </location>
</feature>
<sequence length="601" mass="64196">MGTEAGHLQRHSSDSFVGASRTFFSRSAAQERKLNEEILQLRATLALRTHHAKQAKRDVLAARDELADARRREGALARELEASRAAAAAQREAAAADGEAAACAARCAAAAVLGAVHALRSAEQRAEAEQLASQCADLAARLGRESASLAAAAAAAGRAEARAALELETRLGLERRVAQAEEGLEAADGGRAGPDQSPIQDDGVERRALARRVEQLEKKLHAAKTRAERAERLAQSHDAAALDLEITLSAAERRLREAEARCAAAAGERDAVLASCRAAEEALEAETWRSCGLQEAVRELHDRVLLLERPSQAPEEVAGTAEAAPATSPSAVPARSLEAALHAMRRLRAEKDALVETVKKLQAALKLQLASGLWVIGGFTILAAFFGLLGSARMGCCLTFHATLSLIAVLAQLGLLIYFFVDPSGAVQKLDDYAVARGKQPKTYLRQAVIIGRWVLLGLLCVQLVAILLAVLVKKLLKLQSYEEFRDSVARYPGSDVESGKARDPVVESAKDRAVGLVHAKFHRGQPASPSRPADFRIASAGVERSELLSLDAPGQSLSHTSPRSPGGTSRGSAWSREQQTATKPKEVKHSWTKQAKKGKK</sequence>
<evidence type="ECO:0000256" key="1">
    <source>
        <dbReference type="SAM" id="Coils"/>
    </source>
</evidence>
<dbReference type="EMBL" id="JASFZW010000005">
    <property type="protein sequence ID" value="KAK2077916.1"/>
    <property type="molecule type" value="Genomic_DNA"/>
</dbReference>
<organism evidence="4 5">
    <name type="scientific">Prototheca wickerhamii</name>
    <dbReference type="NCBI Taxonomy" id="3111"/>
    <lineage>
        <taxon>Eukaryota</taxon>
        <taxon>Viridiplantae</taxon>
        <taxon>Chlorophyta</taxon>
        <taxon>core chlorophytes</taxon>
        <taxon>Trebouxiophyceae</taxon>
        <taxon>Chlorellales</taxon>
        <taxon>Chlorellaceae</taxon>
        <taxon>Prototheca</taxon>
    </lineage>
</organism>
<feature type="region of interest" description="Disordered" evidence="2">
    <location>
        <begin position="551"/>
        <end position="601"/>
    </location>
</feature>
<feature type="transmembrane region" description="Helical" evidence="3">
    <location>
        <begin position="451"/>
        <end position="473"/>
    </location>
</feature>
<gene>
    <name evidence="4" type="ORF">QBZ16_003784</name>
</gene>
<feature type="compositionally biased region" description="Low complexity" evidence="2">
    <location>
        <begin position="561"/>
        <end position="573"/>
    </location>
</feature>
<name>A0AAD9IGE1_PROWI</name>
<keyword evidence="3" id="KW-1133">Transmembrane helix</keyword>
<dbReference type="PANTHER" id="PTHR39113">
    <property type="entry name" value="MEMBRANE LIPOPROTEIN-RELATED"/>
    <property type="match status" value="1"/>
</dbReference>
<keyword evidence="5" id="KW-1185">Reference proteome</keyword>
<protein>
    <submittedName>
        <fullName evidence="4">Uncharacterized protein</fullName>
    </submittedName>
</protein>
<dbReference type="PANTHER" id="PTHR39113:SF1">
    <property type="entry name" value="MEMBRANE LIPOPROTEIN"/>
    <property type="match status" value="1"/>
</dbReference>